<protein>
    <submittedName>
        <fullName evidence="6">Vacuolar protein sorting-associated protein 3</fullName>
    </submittedName>
</protein>
<dbReference type="PROSITE" id="PS50219">
    <property type="entry name" value="CNH"/>
    <property type="match status" value="1"/>
</dbReference>
<name>A0A0N0RSX1_ESCWE</name>
<keyword evidence="7" id="KW-1185">Reference proteome</keyword>
<keyword evidence="4" id="KW-0653">Protein transport</keyword>
<evidence type="ECO:0000256" key="2">
    <source>
        <dbReference type="ARBA" id="ARBA00022448"/>
    </source>
</evidence>
<dbReference type="OrthoDB" id="5325112at2759"/>
<proteinExistence type="predicted"/>
<evidence type="ECO:0000259" key="5">
    <source>
        <dbReference type="PROSITE" id="PS50219"/>
    </source>
</evidence>
<dbReference type="GO" id="GO:0006914">
    <property type="term" value="P:autophagy"/>
    <property type="evidence" value="ECO:0007669"/>
    <property type="project" value="TreeGrafter"/>
</dbReference>
<dbReference type="STRING" id="150374.A0A0N0RSX1"/>
<evidence type="ECO:0000313" key="7">
    <source>
        <dbReference type="Proteomes" id="UP000053831"/>
    </source>
</evidence>
<dbReference type="Proteomes" id="UP000053831">
    <property type="component" value="Unassembled WGS sequence"/>
</dbReference>
<accession>A0A0N0RSX1</accession>
<reference evidence="6 7" key="1">
    <citation type="submission" date="2015-07" db="EMBL/GenBank/DDBJ databases">
        <title>The genome of the fungus Escovopsis weberi, a specialized disease agent of ant agriculture.</title>
        <authorList>
            <person name="de Man T.J."/>
            <person name="Stajich J.E."/>
            <person name="Kubicek C.P."/>
            <person name="Chenthamara K."/>
            <person name="Atanasova L."/>
            <person name="Druzhinina I.S."/>
            <person name="Birnbaum S."/>
            <person name="Barribeau S.M."/>
            <person name="Teiling C."/>
            <person name="Suen G."/>
            <person name="Currie C."/>
            <person name="Gerardo N.M."/>
        </authorList>
    </citation>
    <scope>NUCLEOTIDE SEQUENCE [LARGE SCALE GENOMIC DNA]</scope>
</reference>
<dbReference type="GO" id="GO:0034058">
    <property type="term" value="P:endosomal vesicle fusion"/>
    <property type="evidence" value="ECO:0007669"/>
    <property type="project" value="TreeGrafter"/>
</dbReference>
<dbReference type="GO" id="GO:0016020">
    <property type="term" value="C:membrane"/>
    <property type="evidence" value="ECO:0007669"/>
    <property type="project" value="TreeGrafter"/>
</dbReference>
<feature type="domain" description="CNH" evidence="5">
    <location>
        <begin position="52"/>
        <end position="254"/>
    </location>
</feature>
<dbReference type="EMBL" id="LGSR01000026">
    <property type="protein sequence ID" value="KOS17253.1"/>
    <property type="molecule type" value="Genomic_DNA"/>
</dbReference>
<dbReference type="InterPro" id="IPR032914">
    <property type="entry name" value="Vam6/VPS39/TRAP1"/>
</dbReference>
<dbReference type="PANTHER" id="PTHR12894">
    <property type="entry name" value="CNH DOMAIN CONTAINING"/>
    <property type="match status" value="1"/>
</dbReference>
<keyword evidence="3" id="KW-0963">Cytoplasm</keyword>
<evidence type="ECO:0000256" key="1">
    <source>
        <dbReference type="ARBA" id="ARBA00004496"/>
    </source>
</evidence>
<evidence type="ECO:0000256" key="3">
    <source>
        <dbReference type="ARBA" id="ARBA00022490"/>
    </source>
</evidence>
<dbReference type="GO" id="GO:0015031">
    <property type="term" value="P:protein transport"/>
    <property type="evidence" value="ECO:0007669"/>
    <property type="project" value="UniProtKB-KW"/>
</dbReference>
<dbReference type="InterPro" id="IPR001180">
    <property type="entry name" value="CNH_dom"/>
</dbReference>
<dbReference type="AlphaFoldDB" id="A0A0N0RSX1"/>
<comment type="subcellular location">
    <subcellularLocation>
        <location evidence="1">Cytoplasm</location>
    </subcellularLocation>
</comment>
<evidence type="ECO:0000256" key="4">
    <source>
        <dbReference type="ARBA" id="ARBA00022927"/>
    </source>
</evidence>
<evidence type="ECO:0000313" key="6">
    <source>
        <dbReference type="EMBL" id="KOS17253.1"/>
    </source>
</evidence>
<gene>
    <name evidence="6" type="ORF">ESCO_006384</name>
</gene>
<sequence length="254" mass="27126">MTSPSPSPAPSTTNTAAAAAAAVRSLARDDGPYVLRPWVDPVPLSVDGTQDGIRINCVEYYDGNLYVGTSASELLHFVRLPPDPADKFGRPVFIPASRLTPVFNENATSRPGVQQILLLPRVGKACILCNRTVTFYSLPELTPSGTREVNNCNWIGGVDLNEQDSDEEVSGLGGSVIILLSTNKRIQVVKIEDGNIDFAGSTLSVRRDSIACVADSKTYALIDVDHQLKIPLMSISSLEDGPSPESTVDAAASR</sequence>
<organism evidence="6 7">
    <name type="scientific">Escovopsis weberi</name>
    <dbReference type="NCBI Taxonomy" id="150374"/>
    <lineage>
        <taxon>Eukaryota</taxon>
        <taxon>Fungi</taxon>
        <taxon>Dikarya</taxon>
        <taxon>Ascomycota</taxon>
        <taxon>Pezizomycotina</taxon>
        <taxon>Sordariomycetes</taxon>
        <taxon>Hypocreomycetidae</taxon>
        <taxon>Hypocreales</taxon>
        <taxon>Hypocreaceae</taxon>
        <taxon>Escovopsis</taxon>
    </lineage>
</organism>
<dbReference type="GO" id="GO:0005737">
    <property type="term" value="C:cytoplasm"/>
    <property type="evidence" value="ECO:0007669"/>
    <property type="project" value="UniProtKB-SubCell"/>
</dbReference>
<dbReference type="PANTHER" id="PTHR12894:SF27">
    <property type="entry name" value="TRANSFORMING GROWTH FACTOR-BETA RECEPTOR-ASSOCIATED PROTEIN 1"/>
    <property type="match status" value="1"/>
</dbReference>
<comment type="caution">
    <text evidence="6">The sequence shown here is derived from an EMBL/GenBank/DDBJ whole genome shotgun (WGS) entry which is preliminary data.</text>
</comment>
<keyword evidence="2" id="KW-0813">Transport</keyword>